<sequence>MFIQARAAHTSTMLIAAPEVAQPLRML</sequence>
<dbReference type="AlphaFoldDB" id="A0A821STC7"/>
<accession>A0A821STC7</accession>
<evidence type="ECO:0000313" key="2">
    <source>
        <dbReference type="Proteomes" id="UP000663848"/>
    </source>
</evidence>
<reference evidence="1" key="1">
    <citation type="submission" date="2021-02" db="EMBL/GenBank/DDBJ databases">
        <authorList>
            <person name="Nowell W R."/>
        </authorList>
    </citation>
    <scope>NUCLEOTIDE SEQUENCE</scope>
</reference>
<organism evidence="1 2">
    <name type="scientific">Rotaria socialis</name>
    <dbReference type="NCBI Taxonomy" id="392032"/>
    <lineage>
        <taxon>Eukaryota</taxon>
        <taxon>Metazoa</taxon>
        <taxon>Spiralia</taxon>
        <taxon>Gnathifera</taxon>
        <taxon>Rotifera</taxon>
        <taxon>Eurotatoria</taxon>
        <taxon>Bdelloidea</taxon>
        <taxon>Philodinida</taxon>
        <taxon>Philodinidae</taxon>
        <taxon>Rotaria</taxon>
    </lineage>
</organism>
<protein>
    <submittedName>
        <fullName evidence="1">Uncharacterized protein</fullName>
    </submittedName>
</protein>
<evidence type="ECO:0000313" key="1">
    <source>
        <dbReference type="EMBL" id="CAF4861679.1"/>
    </source>
</evidence>
<feature type="non-terminal residue" evidence="1">
    <location>
        <position position="27"/>
    </location>
</feature>
<dbReference type="Proteomes" id="UP000663848">
    <property type="component" value="Unassembled WGS sequence"/>
</dbReference>
<proteinExistence type="predicted"/>
<comment type="caution">
    <text evidence="1">The sequence shown here is derived from an EMBL/GenBank/DDBJ whole genome shotgun (WGS) entry which is preliminary data.</text>
</comment>
<dbReference type="EMBL" id="CAJOBR010007364">
    <property type="protein sequence ID" value="CAF4861679.1"/>
    <property type="molecule type" value="Genomic_DNA"/>
</dbReference>
<name>A0A821STC7_9BILA</name>
<gene>
    <name evidence="1" type="ORF">QYT958_LOCUS27968</name>
</gene>